<dbReference type="PANTHER" id="PTHR30540">
    <property type="entry name" value="OSMOTIC STRESS POTASSIUM TRANSPORTER"/>
    <property type="match status" value="1"/>
</dbReference>
<evidence type="ECO:0000256" key="2">
    <source>
        <dbReference type="ARBA" id="ARBA00008440"/>
    </source>
</evidence>
<dbReference type="EMBL" id="JACEGQ020000014">
    <property type="protein sequence ID" value="KAH8489387.1"/>
    <property type="molecule type" value="Genomic_DNA"/>
</dbReference>
<keyword evidence="3" id="KW-0812">Transmembrane</keyword>
<reference evidence="5" key="1">
    <citation type="journal article" date="2021" name="J. Hered.">
        <title>Genome Assembly of Salicaceae Populus deltoides (Eastern Cottonwood) I-69 Based on Nanopore Sequencing and Hi-C Technologies.</title>
        <authorList>
            <person name="Bai S."/>
            <person name="Wu H."/>
            <person name="Zhang J."/>
            <person name="Pan Z."/>
            <person name="Zhao W."/>
            <person name="Li Z."/>
            <person name="Tong C."/>
        </authorList>
    </citation>
    <scope>NUCLEOTIDE SEQUENCE</scope>
    <source>
        <tissue evidence="5">Leaf</tissue>
    </source>
</reference>
<evidence type="ECO:0000313" key="5">
    <source>
        <dbReference type="EMBL" id="KAH8489387.1"/>
    </source>
</evidence>
<proteinExistence type="inferred from homology"/>
<dbReference type="Proteomes" id="UP000807159">
    <property type="component" value="Chromosome 14"/>
</dbReference>
<comment type="caution">
    <text evidence="5">The sequence shown here is derived from an EMBL/GenBank/DDBJ whole genome shotgun (WGS) entry which is preliminary data.</text>
</comment>
<organism evidence="5 6">
    <name type="scientific">Populus deltoides</name>
    <name type="common">Eastern poplar</name>
    <name type="synonym">Eastern cottonwood</name>
    <dbReference type="NCBI Taxonomy" id="3696"/>
    <lineage>
        <taxon>Eukaryota</taxon>
        <taxon>Viridiplantae</taxon>
        <taxon>Streptophyta</taxon>
        <taxon>Embryophyta</taxon>
        <taxon>Tracheophyta</taxon>
        <taxon>Spermatophyta</taxon>
        <taxon>Magnoliopsida</taxon>
        <taxon>eudicotyledons</taxon>
        <taxon>Gunneridae</taxon>
        <taxon>Pentapetalae</taxon>
        <taxon>rosids</taxon>
        <taxon>fabids</taxon>
        <taxon>Malpighiales</taxon>
        <taxon>Salicaceae</taxon>
        <taxon>Saliceae</taxon>
        <taxon>Populus</taxon>
    </lineage>
</organism>
<gene>
    <name evidence="5" type="ORF">H0E87_024850</name>
</gene>
<feature type="transmembrane region" description="Helical" evidence="3">
    <location>
        <begin position="169"/>
        <end position="191"/>
    </location>
</feature>
<sequence>MASQFSWIILSRNLLLAYQSFGVVYGDLSTSPLYVYTNTFAGKMQKHQTEEVIFGAFSLIFWTFTLIPLIKYICILLSADDNGEVLSAVSGLQVADNKLTKGTEAMFADLGHFTALSIRLAFALAIYPCLVVQYMGQAAFLSKHPNSMSNSFYDSIPGVQLHKLARSSLFTACCLLILLSGDSILNSYVMYANFPWGSYWGPKLLHKSLCRSIAEFIQMEAVEPQFSSSESPSLDGRMAVMSINPVQSSLSLMVSEQEILSIDESIQSSRSLTLQSLRSAYDDENPQIRRRHVRFQLPPNPGMDPLVFHETAFPLCTDKPSAGSSSDKLLGLFYEQRNNVQGIEEYIA</sequence>
<keyword evidence="3" id="KW-1133">Transmembrane helix</keyword>
<dbReference type="Pfam" id="PF02705">
    <property type="entry name" value="K_trans"/>
    <property type="match status" value="2"/>
</dbReference>
<evidence type="ECO:0000259" key="4">
    <source>
        <dbReference type="Pfam" id="PF02705"/>
    </source>
</evidence>
<comment type="subcellular location">
    <subcellularLocation>
        <location evidence="1">Cell membrane</location>
        <topology evidence="1">Multi-pass membrane protein</topology>
    </subcellularLocation>
</comment>
<dbReference type="GO" id="GO:0015079">
    <property type="term" value="F:potassium ion transmembrane transporter activity"/>
    <property type="evidence" value="ECO:0007669"/>
    <property type="project" value="InterPro"/>
</dbReference>
<evidence type="ECO:0000256" key="1">
    <source>
        <dbReference type="ARBA" id="ARBA00004651"/>
    </source>
</evidence>
<evidence type="ECO:0000313" key="6">
    <source>
        <dbReference type="Proteomes" id="UP000807159"/>
    </source>
</evidence>
<dbReference type="AlphaFoldDB" id="A0A8T2XBI6"/>
<feature type="transmembrane region" description="Helical" evidence="3">
    <location>
        <begin position="52"/>
        <end position="79"/>
    </location>
</feature>
<keyword evidence="3" id="KW-0472">Membrane</keyword>
<keyword evidence="6" id="KW-1185">Reference proteome</keyword>
<protein>
    <recommendedName>
        <fullName evidence="4">K+ potassium transporter integral membrane domain-containing protein</fullName>
    </recommendedName>
</protein>
<name>A0A8T2XBI6_POPDE</name>
<feature type="domain" description="K+ potassium transporter integral membrane" evidence="4">
    <location>
        <begin position="101"/>
        <end position="161"/>
    </location>
</feature>
<dbReference type="PANTHER" id="PTHR30540:SF83">
    <property type="entry name" value="K+ POTASSIUM TRANSPORTER"/>
    <property type="match status" value="1"/>
</dbReference>
<accession>A0A8T2XBI6</accession>
<feature type="transmembrane region" description="Helical" evidence="3">
    <location>
        <begin position="116"/>
        <end position="136"/>
    </location>
</feature>
<comment type="similarity">
    <text evidence="2">Belongs to the HAK/KUP transporter (TC 2.A.72.3) family.</text>
</comment>
<evidence type="ECO:0000256" key="3">
    <source>
        <dbReference type="SAM" id="Phobius"/>
    </source>
</evidence>
<feature type="domain" description="K+ potassium transporter integral membrane" evidence="4">
    <location>
        <begin position="16"/>
        <end position="84"/>
    </location>
</feature>
<dbReference type="InterPro" id="IPR053951">
    <property type="entry name" value="K_trans_N"/>
</dbReference>
<dbReference type="GO" id="GO:0005886">
    <property type="term" value="C:plasma membrane"/>
    <property type="evidence" value="ECO:0007669"/>
    <property type="project" value="UniProtKB-SubCell"/>
</dbReference>
<dbReference type="InterPro" id="IPR003855">
    <property type="entry name" value="K+_transporter"/>
</dbReference>